<accession>A0A2V1EBW3</accession>
<dbReference type="OrthoDB" id="5316527at2759"/>
<feature type="region of interest" description="Disordered" evidence="1">
    <location>
        <begin position="75"/>
        <end position="117"/>
    </location>
</feature>
<proteinExistence type="predicted"/>
<organism evidence="2 3">
    <name type="scientific">Periconia macrospinosa</name>
    <dbReference type="NCBI Taxonomy" id="97972"/>
    <lineage>
        <taxon>Eukaryota</taxon>
        <taxon>Fungi</taxon>
        <taxon>Dikarya</taxon>
        <taxon>Ascomycota</taxon>
        <taxon>Pezizomycotina</taxon>
        <taxon>Dothideomycetes</taxon>
        <taxon>Pleosporomycetidae</taxon>
        <taxon>Pleosporales</taxon>
        <taxon>Massarineae</taxon>
        <taxon>Periconiaceae</taxon>
        <taxon>Periconia</taxon>
    </lineage>
</organism>
<feature type="compositionally biased region" description="Acidic residues" evidence="1">
    <location>
        <begin position="92"/>
        <end position="117"/>
    </location>
</feature>
<feature type="region of interest" description="Disordered" evidence="1">
    <location>
        <begin position="265"/>
        <end position="337"/>
    </location>
</feature>
<dbReference type="EMBL" id="KZ805301">
    <property type="protein sequence ID" value="PVI08098.1"/>
    <property type="molecule type" value="Genomic_DNA"/>
</dbReference>
<dbReference type="Proteomes" id="UP000244855">
    <property type="component" value="Unassembled WGS sequence"/>
</dbReference>
<name>A0A2V1EBW3_9PLEO</name>
<reference evidence="2 3" key="1">
    <citation type="journal article" date="2018" name="Sci. Rep.">
        <title>Comparative genomics provides insights into the lifestyle and reveals functional heterogeneity of dark septate endophytic fungi.</title>
        <authorList>
            <person name="Knapp D.G."/>
            <person name="Nemeth J.B."/>
            <person name="Barry K."/>
            <person name="Hainaut M."/>
            <person name="Henrissat B."/>
            <person name="Johnson J."/>
            <person name="Kuo A."/>
            <person name="Lim J.H.P."/>
            <person name="Lipzen A."/>
            <person name="Nolan M."/>
            <person name="Ohm R.A."/>
            <person name="Tamas L."/>
            <person name="Grigoriev I.V."/>
            <person name="Spatafora J.W."/>
            <person name="Nagy L.G."/>
            <person name="Kovacs G.M."/>
        </authorList>
    </citation>
    <scope>NUCLEOTIDE SEQUENCE [LARGE SCALE GENOMIC DNA]</scope>
    <source>
        <strain evidence="2 3">DSE2036</strain>
    </source>
</reference>
<evidence type="ECO:0000313" key="2">
    <source>
        <dbReference type="EMBL" id="PVI08098.1"/>
    </source>
</evidence>
<keyword evidence="3" id="KW-1185">Reference proteome</keyword>
<evidence type="ECO:0000256" key="1">
    <source>
        <dbReference type="SAM" id="MobiDB-lite"/>
    </source>
</evidence>
<feature type="compositionally biased region" description="Low complexity" evidence="1">
    <location>
        <begin position="285"/>
        <end position="330"/>
    </location>
</feature>
<dbReference type="AlphaFoldDB" id="A0A2V1EBW3"/>
<protein>
    <submittedName>
        <fullName evidence="2">Uncharacterized protein</fullName>
    </submittedName>
</protein>
<dbReference type="STRING" id="97972.A0A2V1EBW3"/>
<evidence type="ECO:0000313" key="3">
    <source>
        <dbReference type="Proteomes" id="UP000244855"/>
    </source>
</evidence>
<gene>
    <name evidence="2" type="ORF">DM02DRAFT_579222</name>
</gene>
<sequence>MFRAQILRRSFSLFRRGPSTSSIVRSAARDGHDTIRIQRVAFKKPIFTKRRLVGIVFWTACFYASARLLDGLLEEEEDEEDQSHPGTAADQGESEEDGDKEEDEDEFEEYEEDEDEEETLFFFPTGLSRLKPQEFYKASDPEWQEFVKIAPDRKRVDKIRAQLIAIVRLHAVKQPQWKELLGKINPKAGSFWVDLYFPEGPPREFERPGWELTTDLTLRRATRQLDRHSHYLFNNILMPTAVAKSVGEDSWRRAVSLWEEAKKQMGWEPKSGPDTVQTIIFPMKPTSSTSNPSTPSRTAPSAPTPASSSSASSSEQQSAASPSSPSNNPAYEGFGISLPKPEQLPIMDMRFFRGKWLERRKRGPPQLPRGVVKVSGMIEIIGEKAKANVDVIAAYDPASDKYVWISIGPRELKYWTQKPKGGR</sequence>